<dbReference type="Pfam" id="PF25378">
    <property type="entry name" value="PUA_NSUN2"/>
    <property type="match status" value="1"/>
</dbReference>
<evidence type="ECO:0000256" key="6">
    <source>
        <dbReference type="ARBA" id="ARBA00022691"/>
    </source>
</evidence>
<protein>
    <submittedName>
        <fullName evidence="13">S-adenosyl-L-methionine-dependent methyltransferase</fullName>
    </submittedName>
</protein>
<feature type="region of interest" description="Disordered" evidence="11">
    <location>
        <begin position="507"/>
        <end position="572"/>
    </location>
</feature>
<dbReference type="EMBL" id="VDMD01000047">
    <property type="protein sequence ID" value="TRM57498.1"/>
    <property type="molecule type" value="Genomic_DNA"/>
</dbReference>
<dbReference type="PANTHER" id="PTHR22808">
    <property type="entry name" value="NCL1 YEAST -RELATED NOL1/NOP2/FMU SUN DOMAIN-CONTAINING"/>
    <property type="match status" value="1"/>
</dbReference>
<feature type="compositionally biased region" description="Basic and acidic residues" evidence="11">
    <location>
        <begin position="524"/>
        <end position="535"/>
    </location>
</feature>
<evidence type="ECO:0000256" key="10">
    <source>
        <dbReference type="PROSITE-ProRule" id="PRU01023"/>
    </source>
</evidence>
<feature type="binding site" evidence="10">
    <location>
        <position position="210"/>
    </location>
    <ligand>
        <name>S-adenosyl-L-methionine</name>
        <dbReference type="ChEBI" id="CHEBI:59789"/>
    </ligand>
</feature>
<evidence type="ECO:0000256" key="11">
    <source>
        <dbReference type="SAM" id="MobiDB-lite"/>
    </source>
</evidence>
<evidence type="ECO:0000256" key="2">
    <source>
        <dbReference type="ARBA" id="ARBA00007494"/>
    </source>
</evidence>
<dbReference type="GO" id="GO:0005634">
    <property type="term" value="C:nucleus"/>
    <property type="evidence" value="ECO:0007669"/>
    <property type="project" value="UniProtKB-SubCell"/>
</dbReference>
<evidence type="ECO:0000313" key="13">
    <source>
        <dbReference type="EMBL" id="TRM57498.1"/>
    </source>
</evidence>
<dbReference type="Pfam" id="PF25376">
    <property type="entry name" value="Pre-PUA_NSUN2"/>
    <property type="match status" value="1"/>
</dbReference>
<organism evidence="13 14">
    <name type="scientific">Schizophyllum amplum</name>
    <dbReference type="NCBI Taxonomy" id="97359"/>
    <lineage>
        <taxon>Eukaryota</taxon>
        <taxon>Fungi</taxon>
        <taxon>Dikarya</taxon>
        <taxon>Basidiomycota</taxon>
        <taxon>Agaricomycotina</taxon>
        <taxon>Agaricomycetes</taxon>
        <taxon>Agaricomycetidae</taxon>
        <taxon>Agaricales</taxon>
        <taxon>Schizophyllaceae</taxon>
        <taxon>Schizophyllum</taxon>
    </lineage>
</organism>
<evidence type="ECO:0000256" key="3">
    <source>
        <dbReference type="ARBA" id="ARBA00022555"/>
    </source>
</evidence>
<keyword evidence="8 10" id="KW-0694">RNA-binding</keyword>
<evidence type="ECO:0000313" key="14">
    <source>
        <dbReference type="Proteomes" id="UP000320762"/>
    </source>
</evidence>
<keyword evidence="3" id="KW-0820">tRNA-binding</keyword>
<dbReference type="InterPro" id="IPR049560">
    <property type="entry name" value="MeTrfase_RsmB-F_NOP2_cat"/>
</dbReference>
<gene>
    <name evidence="13" type="ORF">BD626DRAFT_551111</name>
</gene>
<dbReference type="InterPro" id="IPR029063">
    <property type="entry name" value="SAM-dependent_MTases_sf"/>
</dbReference>
<feature type="binding site" evidence="10">
    <location>
        <begin position="145"/>
        <end position="151"/>
    </location>
    <ligand>
        <name>S-adenosyl-L-methionine</name>
        <dbReference type="ChEBI" id="CHEBI:59789"/>
    </ligand>
</feature>
<evidence type="ECO:0000256" key="7">
    <source>
        <dbReference type="ARBA" id="ARBA00022694"/>
    </source>
</evidence>
<keyword evidence="7" id="KW-0819">tRNA processing</keyword>
<evidence type="ECO:0000259" key="12">
    <source>
        <dbReference type="PROSITE" id="PS51686"/>
    </source>
</evidence>
<dbReference type="InterPro" id="IPR023267">
    <property type="entry name" value="RCMT"/>
</dbReference>
<feature type="domain" description="SAM-dependent MTase RsmB/NOP-type" evidence="12">
    <location>
        <begin position="27"/>
        <end position="468"/>
    </location>
</feature>
<proteinExistence type="inferred from homology"/>
<dbReference type="PRINTS" id="PR02011">
    <property type="entry name" value="RCMTNCL1"/>
</dbReference>
<dbReference type="GO" id="GO:0005737">
    <property type="term" value="C:cytoplasm"/>
    <property type="evidence" value="ECO:0007669"/>
    <property type="project" value="TreeGrafter"/>
</dbReference>
<name>A0A550BYA6_9AGAR</name>
<dbReference type="InterPro" id="IPR057285">
    <property type="entry name" value="Pre-PUA_NSUN2"/>
</dbReference>
<dbReference type="GO" id="GO:0030488">
    <property type="term" value="P:tRNA methylation"/>
    <property type="evidence" value="ECO:0007669"/>
    <property type="project" value="TreeGrafter"/>
</dbReference>
<evidence type="ECO:0000256" key="5">
    <source>
        <dbReference type="ARBA" id="ARBA00022679"/>
    </source>
</evidence>
<dbReference type="STRING" id="97359.A0A550BYA6"/>
<evidence type="ECO:0000256" key="8">
    <source>
        <dbReference type="ARBA" id="ARBA00022884"/>
    </source>
</evidence>
<feature type="binding site" evidence="10">
    <location>
        <position position="183"/>
    </location>
    <ligand>
        <name>S-adenosyl-L-methionine</name>
        <dbReference type="ChEBI" id="CHEBI:59789"/>
    </ligand>
</feature>
<evidence type="ECO:0000256" key="4">
    <source>
        <dbReference type="ARBA" id="ARBA00022603"/>
    </source>
</evidence>
<feature type="compositionally biased region" description="Polar residues" evidence="11">
    <location>
        <begin position="539"/>
        <end position="551"/>
    </location>
</feature>
<dbReference type="Gene3D" id="3.40.50.150">
    <property type="entry name" value="Vaccinia Virus protein VP39"/>
    <property type="match status" value="1"/>
</dbReference>
<sequence length="812" mass="89778">MNNQNMFKYYKAQKLFGEDLDAEWDSLVEAFRKPLPTTFRVTGNRSTALTLNNTIVENYVPHLQNVVFEDKEIPPPEQIPWFPEGLAWQVNVPKKVLRKQEEFRKFHAFLVGETEVGNISRQEAVSMLPPLFLDVKPWHRVIDLCAAPGSKTAQLLEMLHSAPDPTAEDDLLPLPSGLLLANDSDAKRTHLLIHQSARLPSPALMVTNLDASRYPGIRVPAWTLLKGEQEGQKDERLRMLTFDRILGDVPCSGDGTLRKNLGIWKTWTVADGNGLHSLQLRILARAMQMLSPESGSRIVYSTCSLNPMENEAVIAEALAANRDFELVDASSHLPALKRRPGLTTWICGENIPTGQGKGVRELRLFKTWEEYKAHVGPGQNDPAAESLAPAGEAPAPVIGLATTEGASDTPLAESETPSITAVKPPRFKQTLTPGHFPPTENFHLERCMRIYPHLQDTGGFFVAVLERKAGAAAGIPETDFDMEDMAEDAVEEAQAGDQSTLISTAQASEMTGAKRPASTEPDDEAKGAKRLKVDDAAPATTTDSKPASSTARPLKKQKTLKDDPTYKESPYTFLREDDPTLSACLANLKLLPTFPRGNVLIRAPLPPPDLEASDKPTIRTMYLANDLAREVILHNDHRRLRLMNGGTKVFERQGGNYVSKDDIQFRILGEGLPVVISYVDPTIIMQGNLAVLKSLLLSYFPRCDQFQDAFRKAIESRTTGSHVMRIPPEEWEGINLTHELILPLWKSEVSVSLMVDKKAKSAMSLRLFHADITPAKKDPKAKQDVAQSTDKSQVQEEDSSMLVAEPEQGAAQ</sequence>
<evidence type="ECO:0000256" key="1">
    <source>
        <dbReference type="ARBA" id="ARBA00004123"/>
    </source>
</evidence>
<evidence type="ECO:0000256" key="9">
    <source>
        <dbReference type="ARBA" id="ARBA00023242"/>
    </source>
</evidence>
<comment type="similarity">
    <text evidence="2 10">Belongs to the class I-like SAM-binding methyltransferase superfamily. RsmB/NOP family.</text>
</comment>
<dbReference type="AlphaFoldDB" id="A0A550BYA6"/>
<feature type="region of interest" description="Disordered" evidence="11">
    <location>
        <begin position="776"/>
        <end position="812"/>
    </location>
</feature>
<keyword evidence="4 10" id="KW-0489">Methyltransferase</keyword>
<keyword evidence="14" id="KW-1185">Reference proteome</keyword>
<feature type="binding site" evidence="10">
    <location>
        <position position="248"/>
    </location>
    <ligand>
        <name>S-adenosyl-L-methionine</name>
        <dbReference type="ChEBI" id="CHEBI:59789"/>
    </ligand>
</feature>
<dbReference type="GO" id="GO:0000049">
    <property type="term" value="F:tRNA binding"/>
    <property type="evidence" value="ECO:0007669"/>
    <property type="project" value="UniProtKB-KW"/>
</dbReference>
<dbReference type="InterPro" id="IPR057286">
    <property type="entry name" value="PUA_NSUN2"/>
</dbReference>
<dbReference type="PRINTS" id="PR02008">
    <property type="entry name" value="RCMTFAMILY"/>
</dbReference>
<dbReference type="GO" id="GO:0016428">
    <property type="term" value="F:tRNA (cytidine-5-)-methyltransferase activity"/>
    <property type="evidence" value="ECO:0007669"/>
    <property type="project" value="InterPro"/>
</dbReference>
<keyword evidence="6 10" id="KW-0949">S-adenosyl-L-methionine</keyword>
<dbReference type="OrthoDB" id="6093671at2759"/>
<reference evidence="13 14" key="1">
    <citation type="journal article" date="2019" name="New Phytol.">
        <title>Comparative genomics reveals unique wood-decay strategies and fruiting body development in the Schizophyllaceae.</title>
        <authorList>
            <person name="Almasi E."/>
            <person name="Sahu N."/>
            <person name="Krizsan K."/>
            <person name="Balint B."/>
            <person name="Kovacs G.M."/>
            <person name="Kiss B."/>
            <person name="Cseklye J."/>
            <person name="Drula E."/>
            <person name="Henrissat B."/>
            <person name="Nagy I."/>
            <person name="Chovatia M."/>
            <person name="Adam C."/>
            <person name="LaButti K."/>
            <person name="Lipzen A."/>
            <person name="Riley R."/>
            <person name="Grigoriev I.V."/>
            <person name="Nagy L.G."/>
        </authorList>
    </citation>
    <scope>NUCLEOTIDE SEQUENCE [LARGE SCALE GENOMIC DNA]</scope>
    <source>
        <strain evidence="13 14">NL-1724</strain>
    </source>
</reference>
<comment type="subcellular location">
    <subcellularLocation>
        <location evidence="1">Nucleus</location>
    </subcellularLocation>
</comment>
<dbReference type="PROSITE" id="PS51686">
    <property type="entry name" value="SAM_MT_RSMB_NOP"/>
    <property type="match status" value="1"/>
</dbReference>
<accession>A0A550BYA6</accession>
<dbReference type="InterPro" id="IPR018314">
    <property type="entry name" value="RsmB/NOL1/NOP2-like_CS"/>
</dbReference>
<dbReference type="SUPFAM" id="SSF53335">
    <property type="entry name" value="S-adenosyl-L-methionine-dependent methyltransferases"/>
    <property type="match status" value="1"/>
</dbReference>
<dbReference type="PANTHER" id="PTHR22808:SF1">
    <property type="entry name" value="RNA CYTOSINE-C(5)-METHYLTRANSFERASE NSUN2-RELATED"/>
    <property type="match status" value="1"/>
</dbReference>
<comment type="caution">
    <text evidence="13">The sequence shown here is derived from an EMBL/GenBank/DDBJ whole genome shotgun (WGS) entry which is preliminary data.</text>
</comment>
<dbReference type="InterPro" id="IPR001678">
    <property type="entry name" value="MeTrfase_RsmB-F_NOP2_dom"/>
</dbReference>
<dbReference type="Proteomes" id="UP000320762">
    <property type="component" value="Unassembled WGS sequence"/>
</dbReference>
<dbReference type="Pfam" id="PF01189">
    <property type="entry name" value="Methyltr_RsmB-F"/>
    <property type="match status" value="1"/>
</dbReference>
<dbReference type="PROSITE" id="PS01153">
    <property type="entry name" value="NOL1_NOP2_SUN"/>
    <property type="match status" value="1"/>
</dbReference>
<dbReference type="InterPro" id="IPR023270">
    <property type="entry name" value="RCMT_NCL1"/>
</dbReference>
<feature type="active site" description="Nucleophile" evidence="10">
    <location>
        <position position="303"/>
    </location>
</feature>
<keyword evidence="9" id="KW-0539">Nucleus</keyword>
<keyword evidence="5 10" id="KW-0808">Transferase</keyword>